<evidence type="ECO:0000313" key="7">
    <source>
        <dbReference type="Proteomes" id="UP000824116"/>
    </source>
</evidence>
<dbReference type="CDD" id="cd08420">
    <property type="entry name" value="PBP2_CysL_like"/>
    <property type="match status" value="1"/>
</dbReference>
<dbReference type="Gene3D" id="1.10.10.10">
    <property type="entry name" value="Winged helix-like DNA-binding domain superfamily/Winged helix DNA-binding domain"/>
    <property type="match status" value="1"/>
</dbReference>
<dbReference type="PANTHER" id="PTHR30126:SF40">
    <property type="entry name" value="HTH-TYPE TRANSCRIPTIONAL REGULATOR GLTR"/>
    <property type="match status" value="1"/>
</dbReference>
<dbReference type="PRINTS" id="PR00039">
    <property type="entry name" value="HTHLYSR"/>
</dbReference>
<dbReference type="InterPro" id="IPR000847">
    <property type="entry name" value="LysR_HTH_N"/>
</dbReference>
<proteinExistence type="inferred from homology"/>
<gene>
    <name evidence="6" type="ORF">H9723_02060</name>
</gene>
<dbReference type="SUPFAM" id="SSF46785">
    <property type="entry name" value="Winged helix' DNA-binding domain"/>
    <property type="match status" value="1"/>
</dbReference>
<evidence type="ECO:0000256" key="1">
    <source>
        <dbReference type="ARBA" id="ARBA00009437"/>
    </source>
</evidence>
<dbReference type="Pfam" id="PF00126">
    <property type="entry name" value="HTH_1"/>
    <property type="match status" value="1"/>
</dbReference>
<dbReference type="InterPro" id="IPR036388">
    <property type="entry name" value="WH-like_DNA-bd_sf"/>
</dbReference>
<evidence type="ECO:0000259" key="5">
    <source>
        <dbReference type="PROSITE" id="PS50931"/>
    </source>
</evidence>
<dbReference type="InterPro" id="IPR005119">
    <property type="entry name" value="LysR_subst-bd"/>
</dbReference>
<organism evidence="6 7">
    <name type="scientific">Candidatus Mediterraneibacter stercoravium</name>
    <dbReference type="NCBI Taxonomy" id="2838685"/>
    <lineage>
        <taxon>Bacteria</taxon>
        <taxon>Bacillati</taxon>
        <taxon>Bacillota</taxon>
        <taxon>Clostridia</taxon>
        <taxon>Lachnospirales</taxon>
        <taxon>Lachnospiraceae</taxon>
        <taxon>Mediterraneibacter</taxon>
    </lineage>
</organism>
<dbReference type="PROSITE" id="PS50931">
    <property type="entry name" value="HTH_LYSR"/>
    <property type="match status" value="1"/>
</dbReference>
<reference evidence="6" key="1">
    <citation type="journal article" date="2021" name="PeerJ">
        <title>Extensive microbial diversity within the chicken gut microbiome revealed by metagenomics and culture.</title>
        <authorList>
            <person name="Gilroy R."/>
            <person name="Ravi A."/>
            <person name="Getino M."/>
            <person name="Pursley I."/>
            <person name="Horton D.L."/>
            <person name="Alikhan N.F."/>
            <person name="Baker D."/>
            <person name="Gharbi K."/>
            <person name="Hall N."/>
            <person name="Watson M."/>
            <person name="Adriaenssens E.M."/>
            <person name="Foster-Nyarko E."/>
            <person name="Jarju S."/>
            <person name="Secka A."/>
            <person name="Antonio M."/>
            <person name="Oren A."/>
            <person name="Chaudhuri R.R."/>
            <person name="La Ragione R."/>
            <person name="Hildebrand F."/>
            <person name="Pallen M.J."/>
        </authorList>
    </citation>
    <scope>NUCLEOTIDE SEQUENCE</scope>
    <source>
        <strain evidence="6">CHK196-3914</strain>
    </source>
</reference>
<comment type="caution">
    <text evidence="6">The sequence shown here is derived from an EMBL/GenBank/DDBJ whole genome shotgun (WGS) entry which is preliminary data.</text>
</comment>
<accession>A0A9D2K174</accession>
<dbReference type="AlphaFoldDB" id="A0A9D2K174"/>
<dbReference type="Gene3D" id="3.40.190.290">
    <property type="match status" value="1"/>
</dbReference>
<dbReference type="EMBL" id="DXAY01000046">
    <property type="protein sequence ID" value="HIZ74018.1"/>
    <property type="molecule type" value="Genomic_DNA"/>
</dbReference>
<dbReference type="Pfam" id="PF03466">
    <property type="entry name" value="LysR_substrate"/>
    <property type="match status" value="1"/>
</dbReference>
<dbReference type="GO" id="GO:0003700">
    <property type="term" value="F:DNA-binding transcription factor activity"/>
    <property type="evidence" value="ECO:0007669"/>
    <property type="project" value="InterPro"/>
</dbReference>
<dbReference type="GO" id="GO:0000976">
    <property type="term" value="F:transcription cis-regulatory region binding"/>
    <property type="evidence" value="ECO:0007669"/>
    <property type="project" value="TreeGrafter"/>
</dbReference>
<feature type="domain" description="HTH lysR-type" evidence="5">
    <location>
        <begin position="1"/>
        <end position="58"/>
    </location>
</feature>
<keyword evidence="4" id="KW-0804">Transcription</keyword>
<reference evidence="6" key="2">
    <citation type="submission" date="2021-04" db="EMBL/GenBank/DDBJ databases">
        <authorList>
            <person name="Gilroy R."/>
        </authorList>
    </citation>
    <scope>NUCLEOTIDE SEQUENCE</scope>
    <source>
        <strain evidence="6">CHK196-3914</strain>
    </source>
</reference>
<evidence type="ECO:0000313" key="6">
    <source>
        <dbReference type="EMBL" id="HIZ74018.1"/>
    </source>
</evidence>
<evidence type="ECO:0000256" key="3">
    <source>
        <dbReference type="ARBA" id="ARBA00023125"/>
    </source>
</evidence>
<name>A0A9D2K174_9FIRM</name>
<comment type="similarity">
    <text evidence="1">Belongs to the LysR transcriptional regulatory family.</text>
</comment>
<evidence type="ECO:0000256" key="4">
    <source>
        <dbReference type="ARBA" id="ARBA00023163"/>
    </source>
</evidence>
<sequence length="293" mass="33431">MTLRHMKIFTAVFRNSNITRAAEELHLAQPSVSLAIKELEEYYGIRLFERIGRGISPTEGAKKFYEYALHIVSLFDEMETKIKNWDTLGTLRLGTSITIGTHILPILLERYQKMYPELTIEAVVNRSVFIERKILDNSIDIGLIENQPEHPDICSRPFMQDELCAIVPVGHPLSCRKELALEEMAQYPFLMREKGSAGRDILDACFAVRQISVRPRMESSSTQAIVRSVAEGLGVAVLPYLLIKKDIEAQTVKQIPLKHPLQRSLNIIYHKGKYLTKNMKAFMKLCRETGKIT</sequence>
<keyword evidence="2" id="KW-0805">Transcription regulation</keyword>
<protein>
    <submittedName>
        <fullName evidence="6">LysR family transcriptional regulator</fullName>
    </submittedName>
</protein>
<dbReference type="Proteomes" id="UP000824116">
    <property type="component" value="Unassembled WGS sequence"/>
</dbReference>
<evidence type="ECO:0000256" key="2">
    <source>
        <dbReference type="ARBA" id="ARBA00023015"/>
    </source>
</evidence>
<dbReference type="FunFam" id="1.10.10.10:FF:000001">
    <property type="entry name" value="LysR family transcriptional regulator"/>
    <property type="match status" value="1"/>
</dbReference>
<dbReference type="SUPFAM" id="SSF53850">
    <property type="entry name" value="Periplasmic binding protein-like II"/>
    <property type="match status" value="1"/>
</dbReference>
<dbReference type="InterPro" id="IPR036390">
    <property type="entry name" value="WH_DNA-bd_sf"/>
</dbReference>
<keyword evidence="3" id="KW-0238">DNA-binding</keyword>
<dbReference type="PANTHER" id="PTHR30126">
    <property type="entry name" value="HTH-TYPE TRANSCRIPTIONAL REGULATOR"/>
    <property type="match status" value="1"/>
</dbReference>